<sequence>MLFIKSILLGLVALAVGHPGHEEEERLQAVNARAATARTKRALEGCTSQLEARGVYARAMERRRAAVEAHRIAKRIPLDTPYTMTNNRMAKRNTTDVLNKDHQGDLNASVAIDDPSYVFNSTTCTVLNPEGEVGPFYVLWEYIRSDLVTNEAGVAGIPFVADIQFINVDTCEPLVDVWADVWSCNATGVYGGVQSSMNGNPSDATNLNNTALRGIQKSDSDGVVQFSSIFPGHYGGRTTHQHIVVHENATVQSNGTLTGGSVPHIGQVFWDQSLITEIEALSPYSENTARLTPNSEDHVFGQQETEGTDSDPVYNYVYFSDDVNDGLFGWIVIGINPSASYTPTYSFALTEGGGVAVGNGGGGGGPGGPPPSS</sequence>
<keyword evidence="3" id="KW-1185">Reference proteome</keyword>
<keyword evidence="1" id="KW-0732">Signal</keyword>
<feature type="signal peptide" evidence="1">
    <location>
        <begin position="1"/>
        <end position="17"/>
    </location>
</feature>
<dbReference type="PANTHER" id="PTHR34315">
    <property type="match status" value="1"/>
</dbReference>
<accession>A0AAD9W8W5</accession>
<reference evidence="2" key="1">
    <citation type="submission" date="2023-06" db="EMBL/GenBank/DDBJ databases">
        <authorList>
            <person name="Noh H."/>
        </authorList>
    </citation>
    <scope>NUCLEOTIDE SEQUENCE</scope>
    <source>
        <strain evidence="2">DUCC20226</strain>
    </source>
</reference>
<dbReference type="SUPFAM" id="SSF49482">
    <property type="entry name" value="Aromatic compound dioxygenase"/>
    <property type="match status" value="1"/>
</dbReference>
<dbReference type="Proteomes" id="UP001265746">
    <property type="component" value="Unassembled WGS sequence"/>
</dbReference>
<feature type="chain" id="PRO_5042223709" description="Intradiol ring-cleavage dioxygenases domain-containing protein" evidence="1">
    <location>
        <begin position="18"/>
        <end position="373"/>
    </location>
</feature>
<protein>
    <recommendedName>
        <fullName evidence="4">Intradiol ring-cleavage dioxygenases domain-containing protein</fullName>
    </recommendedName>
</protein>
<name>A0AAD9W8W5_PHOAM</name>
<dbReference type="EMBL" id="JAUJFL010000001">
    <property type="protein sequence ID" value="KAK2615482.1"/>
    <property type="molecule type" value="Genomic_DNA"/>
</dbReference>
<evidence type="ECO:0000313" key="3">
    <source>
        <dbReference type="Proteomes" id="UP001265746"/>
    </source>
</evidence>
<evidence type="ECO:0008006" key="4">
    <source>
        <dbReference type="Google" id="ProtNLM"/>
    </source>
</evidence>
<proteinExistence type="predicted"/>
<evidence type="ECO:0000256" key="1">
    <source>
        <dbReference type="SAM" id="SignalP"/>
    </source>
</evidence>
<dbReference type="GO" id="GO:0016702">
    <property type="term" value="F:oxidoreductase activity, acting on single donors with incorporation of molecular oxygen, incorporation of two atoms of oxygen"/>
    <property type="evidence" value="ECO:0007669"/>
    <property type="project" value="InterPro"/>
</dbReference>
<gene>
    <name evidence="2" type="ORF">N8I77_002232</name>
</gene>
<dbReference type="Gene3D" id="2.60.130.10">
    <property type="entry name" value="Aromatic compound dioxygenase"/>
    <property type="match status" value="1"/>
</dbReference>
<dbReference type="InterPro" id="IPR015889">
    <property type="entry name" value="Intradiol_dOase_core"/>
</dbReference>
<dbReference type="CDD" id="cd03457">
    <property type="entry name" value="intradiol_dioxygenase_like"/>
    <property type="match status" value="1"/>
</dbReference>
<evidence type="ECO:0000313" key="2">
    <source>
        <dbReference type="EMBL" id="KAK2615482.1"/>
    </source>
</evidence>
<dbReference type="AlphaFoldDB" id="A0AAD9W8W5"/>
<organism evidence="2 3">
    <name type="scientific">Phomopsis amygdali</name>
    <name type="common">Fusicoccum amygdali</name>
    <dbReference type="NCBI Taxonomy" id="1214568"/>
    <lineage>
        <taxon>Eukaryota</taxon>
        <taxon>Fungi</taxon>
        <taxon>Dikarya</taxon>
        <taxon>Ascomycota</taxon>
        <taxon>Pezizomycotina</taxon>
        <taxon>Sordariomycetes</taxon>
        <taxon>Sordariomycetidae</taxon>
        <taxon>Diaporthales</taxon>
        <taxon>Diaporthaceae</taxon>
        <taxon>Diaporthe</taxon>
    </lineage>
</organism>
<comment type="caution">
    <text evidence="2">The sequence shown here is derived from an EMBL/GenBank/DDBJ whole genome shotgun (WGS) entry which is preliminary data.</text>
</comment>
<dbReference type="GO" id="GO:0005506">
    <property type="term" value="F:iron ion binding"/>
    <property type="evidence" value="ECO:0007669"/>
    <property type="project" value="InterPro"/>
</dbReference>
<dbReference type="PANTHER" id="PTHR34315:SF9">
    <property type="entry name" value="INTRADIOL RING-CLEAVAGE DIOXYGENASES DOMAIN-CONTAINING PROTEIN-RELATED"/>
    <property type="match status" value="1"/>
</dbReference>